<dbReference type="InParanoid" id="A0A1Q3DIY3"/>
<accession>A0A1Q3DIY3</accession>
<dbReference type="InterPro" id="IPR025398">
    <property type="entry name" value="DUF4371"/>
</dbReference>
<evidence type="ECO:0000313" key="2">
    <source>
        <dbReference type="EMBL" id="GAV92496.1"/>
    </source>
</evidence>
<dbReference type="PANTHER" id="PTHR45749">
    <property type="match status" value="1"/>
</dbReference>
<evidence type="ECO:0000259" key="1">
    <source>
        <dbReference type="Pfam" id="PF14291"/>
    </source>
</evidence>
<comment type="caution">
    <text evidence="2">The sequence shown here is derived from an EMBL/GenBank/DDBJ whole genome shotgun (WGS) entry which is preliminary data.</text>
</comment>
<dbReference type="OrthoDB" id="1730821at2759"/>
<dbReference type="Proteomes" id="UP000187406">
    <property type="component" value="Unassembled WGS sequence"/>
</dbReference>
<dbReference type="PANTHER" id="PTHR45749:SF37">
    <property type="entry name" value="OS05G0311600 PROTEIN"/>
    <property type="match status" value="1"/>
</dbReference>
<dbReference type="AlphaFoldDB" id="A0A1Q3DIY3"/>
<organism evidence="2 3">
    <name type="scientific">Cephalotus follicularis</name>
    <name type="common">Albany pitcher plant</name>
    <dbReference type="NCBI Taxonomy" id="3775"/>
    <lineage>
        <taxon>Eukaryota</taxon>
        <taxon>Viridiplantae</taxon>
        <taxon>Streptophyta</taxon>
        <taxon>Embryophyta</taxon>
        <taxon>Tracheophyta</taxon>
        <taxon>Spermatophyta</taxon>
        <taxon>Magnoliopsida</taxon>
        <taxon>eudicotyledons</taxon>
        <taxon>Gunneridae</taxon>
        <taxon>Pentapetalae</taxon>
        <taxon>rosids</taxon>
        <taxon>fabids</taxon>
        <taxon>Oxalidales</taxon>
        <taxon>Cephalotaceae</taxon>
        <taxon>Cephalotus</taxon>
    </lineage>
</organism>
<feature type="non-terminal residue" evidence="2">
    <location>
        <position position="1"/>
    </location>
</feature>
<gene>
    <name evidence="2" type="ORF">CFOL_v3_35875</name>
</gene>
<protein>
    <submittedName>
        <fullName evidence="2">DUF4371 domain-containing protein</fullName>
    </submittedName>
</protein>
<dbReference type="EMBL" id="BDDD01010110">
    <property type="protein sequence ID" value="GAV92496.1"/>
    <property type="molecule type" value="Genomic_DNA"/>
</dbReference>
<reference evidence="3" key="1">
    <citation type="submission" date="2016-04" db="EMBL/GenBank/DDBJ databases">
        <title>Cephalotus genome sequencing.</title>
        <authorList>
            <person name="Fukushima K."/>
            <person name="Hasebe M."/>
            <person name="Fang X."/>
        </authorList>
    </citation>
    <scope>NUCLEOTIDE SEQUENCE [LARGE SCALE GENOMIC DNA]</scope>
    <source>
        <strain evidence="3">cv. St1</strain>
    </source>
</reference>
<feature type="domain" description="DUF4371" evidence="1">
    <location>
        <begin position="1"/>
        <end position="116"/>
    </location>
</feature>
<evidence type="ECO:0000313" key="3">
    <source>
        <dbReference type="Proteomes" id="UP000187406"/>
    </source>
</evidence>
<dbReference type="STRING" id="3775.A0A1Q3DIY3"/>
<keyword evidence="3" id="KW-1185">Reference proteome</keyword>
<dbReference type="Pfam" id="PF14291">
    <property type="entry name" value="DUF4371"/>
    <property type="match status" value="1"/>
</dbReference>
<name>A0A1Q3DIY3_CEPFO</name>
<proteinExistence type="predicted"/>
<sequence length="116" mass="13422">LKTSIDAIRWLAYQACSFRGHDERHDSQNQGNFLELLKMLASYNEKVDEVVLKNAPKNAKYTSPLIQKDILHVISSNLISVIHDEIDYAKFCLLVDEARDESKREQMSLVLRFVNK</sequence>